<dbReference type="KEGG" id="spaa:SPAPADRAFT_59030"/>
<dbReference type="Gene3D" id="1.25.40.90">
    <property type="match status" value="1"/>
</dbReference>
<dbReference type="InterPro" id="IPR006569">
    <property type="entry name" value="CID_dom"/>
</dbReference>
<accession>G3AI89</accession>
<name>G3AI89_SPAPN</name>
<dbReference type="InParanoid" id="G3AI89"/>
<feature type="compositionally biased region" description="Polar residues" evidence="1">
    <location>
        <begin position="395"/>
        <end position="407"/>
    </location>
</feature>
<dbReference type="Pfam" id="PF04818">
    <property type="entry name" value="CID"/>
    <property type="match status" value="1"/>
</dbReference>
<dbReference type="HOGENOM" id="CLU_660841_0_0_1"/>
<feature type="compositionally biased region" description="Polar residues" evidence="1">
    <location>
        <begin position="278"/>
        <end position="287"/>
    </location>
</feature>
<feature type="compositionally biased region" description="Low complexity" evidence="1">
    <location>
        <begin position="333"/>
        <end position="342"/>
    </location>
</feature>
<dbReference type="OMA" id="HYELDIE"/>
<reference evidence="3 4" key="1">
    <citation type="journal article" date="2011" name="Proc. Natl. Acad. Sci. U.S.A.">
        <title>Comparative genomics of xylose-fermenting fungi for enhanced biofuel production.</title>
        <authorList>
            <person name="Wohlbach D.J."/>
            <person name="Kuo A."/>
            <person name="Sato T.K."/>
            <person name="Potts K.M."/>
            <person name="Salamov A.A."/>
            <person name="LaButti K.M."/>
            <person name="Sun H."/>
            <person name="Clum A."/>
            <person name="Pangilinan J.L."/>
            <person name="Lindquist E.A."/>
            <person name="Lucas S."/>
            <person name="Lapidus A."/>
            <person name="Jin M."/>
            <person name="Gunawan C."/>
            <person name="Balan V."/>
            <person name="Dale B.E."/>
            <person name="Jeffries T.W."/>
            <person name="Zinkel R."/>
            <person name="Barry K.W."/>
            <person name="Grigoriev I.V."/>
            <person name="Gasch A.P."/>
        </authorList>
    </citation>
    <scope>NUCLEOTIDE SEQUENCE [LARGE SCALE GENOMIC DNA]</scope>
    <source>
        <strain evidence="4">NRRL Y-27907 / 11-Y1</strain>
    </source>
</reference>
<dbReference type="CDD" id="cd17003">
    <property type="entry name" value="CID_Rtt103"/>
    <property type="match status" value="1"/>
</dbReference>
<evidence type="ECO:0000256" key="1">
    <source>
        <dbReference type="SAM" id="MobiDB-lite"/>
    </source>
</evidence>
<dbReference type="OrthoDB" id="10069473at2759"/>
<dbReference type="AlphaFoldDB" id="G3AI89"/>
<organism evidence="4">
    <name type="scientific">Spathaspora passalidarum (strain NRRL Y-27907 / 11-Y1)</name>
    <dbReference type="NCBI Taxonomy" id="619300"/>
    <lineage>
        <taxon>Eukaryota</taxon>
        <taxon>Fungi</taxon>
        <taxon>Dikarya</taxon>
        <taxon>Ascomycota</taxon>
        <taxon>Saccharomycotina</taxon>
        <taxon>Pichiomycetes</taxon>
        <taxon>Debaryomycetaceae</taxon>
        <taxon>Spathaspora</taxon>
    </lineage>
</organism>
<feature type="domain" description="CID" evidence="2">
    <location>
        <begin position="1"/>
        <end position="135"/>
    </location>
</feature>
<dbReference type="eggNOG" id="KOG2669">
    <property type="taxonomic scope" value="Eukaryota"/>
</dbReference>
<dbReference type="GO" id="GO:0031124">
    <property type="term" value="P:mRNA 3'-end processing"/>
    <property type="evidence" value="ECO:0007669"/>
    <property type="project" value="InterPro"/>
</dbReference>
<gene>
    <name evidence="3" type="ORF">SPAPADRAFT_59030</name>
</gene>
<feature type="compositionally biased region" description="Basic and acidic residues" evidence="1">
    <location>
        <begin position="384"/>
        <end position="394"/>
    </location>
</feature>
<feature type="region of interest" description="Disordered" evidence="1">
    <location>
        <begin position="274"/>
        <end position="416"/>
    </location>
</feature>
<dbReference type="PROSITE" id="PS51391">
    <property type="entry name" value="CID"/>
    <property type="match status" value="1"/>
</dbReference>
<evidence type="ECO:0000259" key="2">
    <source>
        <dbReference type="PROSITE" id="PS51391"/>
    </source>
</evidence>
<dbReference type="InterPro" id="IPR008942">
    <property type="entry name" value="ENTH_VHS"/>
</dbReference>
<dbReference type="GeneID" id="18872730"/>
<evidence type="ECO:0000313" key="3">
    <source>
        <dbReference type="EMBL" id="EGW33659.1"/>
    </source>
</evidence>
<dbReference type="PANTHER" id="PTHR12460">
    <property type="entry name" value="CYCLIN-DEPENDENT KINASE INHIBITOR-RELATED PROTEIN"/>
    <property type="match status" value="1"/>
</dbReference>
<proteinExistence type="predicted"/>
<feature type="compositionally biased region" description="Basic and acidic residues" evidence="1">
    <location>
        <begin position="351"/>
        <end position="368"/>
    </location>
</feature>
<dbReference type="SMART" id="SM00582">
    <property type="entry name" value="RPR"/>
    <property type="match status" value="1"/>
</dbReference>
<sequence length="416" mass="47313">MSFSSSSFCKKLDILQETQESIVSISQWVLFYQKHCKDSARTWADYTISKSHPSNKKLSLLYVCNDIVQQARRKRKQEFITEFAKVLPGVLQKIYPTVDSSIKAKIDRLISVWEQRQIFDSSDIARIKGSLTIQEQPTESKLTNSVQGDSIVPDLKHINDLYIHLNQLTDLSQANLTQFGIQSKTYLPHDPTLSENLPAPRQYISKLNMLEELSKVSINNITEIKNTKLKIKTHLDNLSRLLSEGIKTEDSKIGIINEKLTRLHTTRDELKSMLESGDGNQQPPQQLSEDEEESPTFEAIADDDDDDDDDLLPTYEDDDEKPEESNKRRYSQTPSGGSTPSSKRVAFSEDIEVKEYDRDDSNEADNNKPPESPEIAEMIHHHKDSLELKHEQETVKSSNGDSLSNEDVMSLLSKLA</sequence>
<dbReference type="FunCoup" id="G3AI89">
    <property type="interactions" value="42"/>
</dbReference>
<protein>
    <recommendedName>
        <fullName evidence="2">CID domain-containing protein</fullName>
    </recommendedName>
</protein>
<feature type="compositionally biased region" description="Acidic residues" evidence="1">
    <location>
        <begin position="288"/>
        <end position="322"/>
    </location>
</feature>
<dbReference type="GO" id="GO:0099122">
    <property type="term" value="F:RNA polymerase II C-terminal domain binding"/>
    <property type="evidence" value="ECO:0007669"/>
    <property type="project" value="InterPro"/>
</dbReference>
<dbReference type="InterPro" id="IPR047883">
    <property type="entry name" value="Rtt103-like_CID"/>
</dbReference>
<evidence type="ECO:0000313" key="4">
    <source>
        <dbReference type="Proteomes" id="UP000000709"/>
    </source>
</evidence>
<dbReference type="EMBL" id="GL996500">
    <property type="protein sequence ID" value="EGW33659.1"/>
    <property type="molecule type" value="Genomic_DNA"/>
</dbReference>
<dbReference type="SUPFAM" id="SSF48464">
    <property type="entry name" value="ENTH/VHS domain"/>
    <property type="match status" value="1"/>
</dbReference>
<dbReference type="STRING" id="619300.G3AI89"/>
<dbReference type="RefSeq" id="XP_007373243.1">
    <property type="nucleotide sequence ID" value="XM_007373181.1"/>
</dbReference>
<dbReference type="Proteomes" id="UP000000709">
    <property type="component" value="Unassembled WGS sequence"/>
</dbReference>
<dbReference type="PANTHER" id="PTHR12460:SF0">
    <property type="entry name" value="CID DOMAIN-CONTAINING PROTEIN-RELATED"/>
    <property type="match status" value="1"/>
</dbReference>
<keyword evidence="4" id="KW-1185">Reference proteome</keyword>